<protein>
    <submittedName>
        <fullName evidence="7">Shiftless antiviral inhibitor of ribosomal frameshifting</fullName>
    </submittedName>
</protein>
<evidence type="ECO:0000313" key="7">
    <source>
        <dbReference type="Ensembl" id="ENSGGOP00000045332.1"/>
    </source>
</evidence>
<evidence type="ECO:0000256" key="3">
    <source>
        <dbReference type="ARBA" id="ARBA00005469"/>
    </source>
</evidence>
<evidence type="ECO:0000256" key="1">
    <source>
        <dbReference type="ARBA" id="ARBA00004123"/>
    </source>
</evidence>
<dbReference type="Ensembl" id="ENSGGOT00000068519.1">
    <property type="protein sequence ID" value="ENSGGOP00000045332.1"/>
    <property type="gene ID" value="ENSGGOG00000016174.3"/>
</dbReference>
<dbReference type="PANTHER" id="PTHR16135:SF2">
    <property type="entry name" value="SHIFTLESS ANTIVIRAL INHIBITOR OF RIBOSOMAL FRAMESHIFTING PROTEIN"/>
    <property type="match status" value="1"/>
</dbReference>
<accession>A0A2I2ZDU3</accession>
<dbReference type="InterPro" id="IPR026795">
    <property type="entry name" value="SHFL"/>
</dbReference>
<dbReference type="GO" id="GO:0005634">
    <property type="term" value="C:nucleus"/>
    <property type="evidence" value="ECO:0007669"/>
    <property type="project" value="UniProtKB-SubCell"/>
</dbReference>
<organism evidence="7 8">
    <name type="scientific">Gorilla gorilla gorilla</name>
    <name type="common">Western lowland gorilla</name>
    <dbReference type="NCBI Taxonomy" id="9595"/>
    <lineage>
        <taxon>Eukaryota</taxon>
        <taxon>Metazoa</taxon>
        <taxon>Chordata</taxon>
        <taxon>Craniata</taxon>
        <taxon>Vertebrata</taxon>
        <taxon>Euteleostomi</taxon>
        <taxon>Mammalia</taxon>
        <taxon>Eutheria</taxon>
        <taxon>Euarchontoglires</taxon>
        <taxon>Primates</taxon>
        <taxon>Haplorrhini</taxon>
        <taxon>Catarrhini</taxon>
        <taxon>Hominidae</taxon>
        <taxon>Gorilla</taxon>
    </lineage>
</organism>
<evidence type="ECO:0000313" key="8">
    <source>
        <dbReference type="Proteomes" id="UP000001519"/>
    </source>
</evidence>
<keyword evidence="6" id="KW-0539">Nucleus</keyword>
<proteinExistence type="inferred from homology"/>
<dbReference type="GO" id="GO:0000932">
    <property type="term" value="C:P-body"/>
    <property type="evidence" value="ECO:0007669"/>
    <property type="project" value="UniProtKB-SubCell"/>
</dbReference>
<keyword evidence="4" id="KW-0963">Cytoplasm</keyword>
<comment type="subcellular location">
    <subcellularLocation>
        <location evidence="2">Cytoplasm</location>
        <location evidence="2">P-body</location>
    </subcellularLocation>
    <subcellularLocation>
        <location evidence="1">Nucleus</location>
    </subcellularLocation>
</comment>
<dbReference type="Proteomes" id="UP000001519">
    <property type="component" value="Chromosome 19"/>
</dbReference>
<dbReference type="EMBL" id="CABD030111525">
    <property type="status" value="NOT_ANNOTATED_CDS"/>
    <property type="molecule type" value="Genomic_DNA"/>
</dbReference>
<reference evidence="8" key="1">
    <citation type="submission" date="2011-05" db="EMBL/GenBank/DDBJ databases">
        <title>Insights into the evolution of the great apes provided by the gorilla genome.</title>
        <authorList>
            <person name="Scally A."/>
        </authorList>
    </citation>
    <scope>NUCLEOTIDE SEQUENCE [LARGE SCALE GENOMIC DNA]</scope>
</reference>
<dbReference type="PANTHER" id="PTHR16135">
    <property type="entry name" value="REPRESSOR OF YIELD OF DENV PROTEIN"/>
    <property type="match status" value="1"/>
</dbReference>
<dbReference type="GeneTree" id="ENSGT00390000005065"/>
<sequence>MSQEGVELEKSVRRLREKFHGKVSSKKAGALMRKFGSDHTGVGRSIVYGVKQKDGQELSNDLDAQTKKLRPKSLASKQGQLQFEPWPPGVRAWALTCLRAQRGLKGAICHNTNKHVAFAGRKIHQKI</sequence>
<evidence type="ECO:0000256" key="2">
    <source>
        <dbReference type="ARBA" id="ARBA00004201"/>
    </source>
</evidence>
<keyword evidence="8" id="KW-1185">Reference proteome</keyword>
<evidence type="ECO:0000256" key="4">
    <source>
        <dbReference type="ARBA" id="ARBA00022490"/>
    </source>
</evidence>
<gene>
    <name evidence="7" type="primary">SHFL</name>
</gene>
<comment type="similarity">
    <text evidence="3">Belongs to the SHFL family.</text>
</comment>
<reference evidence="7" key="4">
    <citation type="submission" date="2025-09" db="UniProtKB">
        <authorList>
            <consortium name="Ensembl"/>
        </authorList>
    </citation>
    <scope>IDENTIFICATION</scope>
</reference>
<reference evidence="7" key="3">
    <citation type="submission" date="2025-08" db="UniProtKB">
        <authorList>
            <consortium name="Ensembl"/>
        </authorList>
    </citation>
    <scope>IDENTIFICATION</scope>
</reference>
<evidence type="ECO:0000256" key="6">
    <source>
        <dbReference type="ARBA" id="ARBA00023242"/>
    </source>
</evidence>
<dbReference type="GO" id="GO:0003723">
    <property type="term" value="F:RNA binding"/>
    <property type="evidence" value="ECO:0007669"/>
    <property type="project" value="UniProtKB-KW"/>
</dbReference>
<keyword evidence="5" id="KW-0694">RNA-binding</keyword>
<dbReference type="Pfam" id="PF15135">
    <property type="entry name" value="UPF0515"/>
    <property type="match status" value="1"/>
</dbReference>
<name>A0A2I2ZDU3_GORGO</name>
<dbReference type="Bgee" id="ENSGGOG00000016174">
    <property type="expression patterns" value="Expressed in liver and 6 other cell types or tissues"/>
</dbReference>
<evidence type="ECO:0000256" key="5">
    <source>
        <dbReference type="ARBA" id="ARBA00022884"/>
    </source>
</evidence>
<reference evidence="7 8" key="2">
    <citation type="journal article" date="2012" name="Nature">
        <title>Insights into hominid evolution from the gorilla genome sequence.</title>
        <authorList>
            <person name="Scally A."/>
            <person name="Dutheil J.Y."/>
            <person name="Hillier L.W."/>
            <person name="Jordan G.E."/>
            <person name="Goodhead I."/>
            <person name="Herrero J."/>
            <person name="Hobolth A."/>
            <person name="Lappalainen T."/>
            <person name="Mailund T."/>
            <person name="Marques-Bonet T."/>
            <person name="McCarthy S."/>
            <person name="Montgomery S.H."/>
            <person name="Schwalie P.C."/>
            <person name="Tang Y.A."/>
            <person name="Ward M.C."/>
            <person name="Xue Y."/>
            <person name="Yngvadottir B."/>
            <person name="Alkan C."/>
            <person name="Andersen L.N."/>
            <person name="Ayub Q."/>
            <person name="Ball E.V."/>
            <person name="Beal K."/>
            <person name="Bradley B.J."/>
            <person name="Chen Y."/>
            <person name="Clee C.M."/>
            <person name="Fitzgerald S."/>
            <person name="Graves T.A."/>
            <person name="Gu Y."/>
            <person name="Heath P."/>
            <person name="Heger A."/>
            <person name="Karakoc E."/>
            <person name="Kolb-Kokocinski A."/>
            <person name="Laird G.K."/>
            <person name="Lunter G."/>
            <person name="Meader S."/>
            <person name="Mort M."/>
            <person name="Mullikin J.C."/>
            <person name="Munch K."/>
            <person name="O'Connor T.D."/>
            <person name="Phillips A.D."/>
            <person name="Prado-Martinez J."/>
            <person name="Rogers A.S."/>
            <person name="Sajjadian S."/>
            <person name="Schmidt D."/>
            <person name="Shaw K."/>
            <person name="Simpson J.T."/>
            <person name="Stenson P.D."/>
            <person name="Turner D.J."/>
            <person name="Vigilant L."/>
            <person name="Vilella A.J."/>
            <person name="Whitener W."/>
            <person name="Zhu B."/>
            <person name="Cooper D.N."/>
            <person name="de Jong P."/>
            <person name="Dermitzakis E.T."/>
            <person name="Eichler E.E."/>
            <person name="Flicek P."/>
            <person name="Goldman N."/>
            <person name="Mundy N.I."/>
            <person name="Ning Z."/>
            <person name="Odom D.T."/>
            <person name="Ponting C.P."/>
            <person name="Quail M.A."/>
            <person name="Ryder O.A."/>
            <person name="Searle S.M."/>
            <person name="Warren W.C."/>
            <person name="Wilson R.K."/>
            <person name="Schierup M.H."/>
            <person name="Rogers J."/>
            <person name="Tyler-Smith C."/>
            <person name="Durbin R."/>
        </authorList>
    </citation>
    <scope>NUCLEOTIDE SEQUENCE [LARGE SCALE GENOMIC DNA]</scope>
</reference>
<dbReference type="AlphaFoldDB" id="A0A2I2ZDU3"/>